<organism evidence="1 2">
    <name type="scientific">Geoalkalibacter ferrihydriticus</name>
    <dbReference type="NCBI Taxonomy" id="392333"/>
    <lineage>
        <taxon>Bacteria</taxon>
        <taxon>Pseudomonadati</taxon>
        <taxon>Thermodesulfobacteriota</taxon>
        <taxon>Desulfuromonadia</taxon>
        <taxon>Desulfuromonadales</taxon>
        <taxon>Geoalkalibacteraceae</taxon>
        <taxon>Geoalkalibacter</taxon>
    </lineage>
</organism>
<dbReference type="AlphaFoldDB" id="A0A1G9S9S7"/>
<dbReference type="Pfam" id="PF01244">
    <property type="entry name" value="Peptidase_M19"/>
    <property type="match status" value="1"/>
</dbReference>
<protein>
    <submittedName>
        <fullName evidence="1">Membrane dipeptidase</fullName>
    </submittedName>
</protein>
<dbReference type="InterPro" id="IPR008257">
    <property type="entry name" value="Pept_M19"/>
</dbReference>
<dbReference type="Proteomes" id="UP000182146">
    <property type="component" value="Unassembled WGS sequence"/>
</dbReference>
<gene>
    <name evidence="1" type="ORF">SAMN05660860_02291</name>
</gene>
<evidence type="ECO:0000313" key="1">
    <source>
        <dbReference type="EMBL" id="SDM32214.1"/>
    </source>
</evidence>
<evidence type="ECO:0000313" key="2">
    <source>
        <dbReference type="Proteomes" id="UP000182146"/>
    </source>
</evidence>
<dbReference type="EMBL" id="FNGU01000005">
    <property type="protein sequence ID" value="SDM32214.1"/>
    <property type="molecule type" value="Genomic_DNA"/>
</dbReference>
<proteinExistence type="predicted"/>
<dbReference type="SUPFAM" id="SSF51556">
    <property type="entry name" value="Metallo-dependent hydrolases"/>
    <property type="match status" value="1"/>
</dbReference>
<dbReference type="OrthoDB" id="9804920at2"/>
<dbReference type="GO" id="GO:0070573">
    <property type="term" value="F:metallodipeptidase activity"/>
    <property type="evidence" value="ECO:0007669"/>
    <property type="project" value="InterPro"/>
</dbReference>
<accession>A0A1G9S9S7</accession>
<sequence length="316" mass="33836">MADFFVVDGHVDLLYDLERRGAERRFADLSTGAVTPASLVAGSVRLLVCALYSEDRFNGADRALARLEALRAQADAQLAALPRLRPGAVLHNLCTTTATLMLLENGDALLDADLDELQAWGLKVVGLTHAGRNRLADGNGVAAPQGLSAAGRGLLRELARRAWIIDVAHLSEPALEEVLRGYPGPLISSHTGLRPFCDRRRNLSAAQAAAIIEHGGLIGLSLAPEMLNGSATADRAEVVRQIDWLVQRFSPQAVALGSDYGGFDGNCRGLESYAQWPLLAKDLQALGYPASAIAAILGQNWLDFYQRCFTATCPAL</sequence>
<dbReference type="RefSeq" id="WP_052445988.1">
    <property type="nucleotide sequence ID" value="NZ_FNGU01000005.1"/>
</dbReference>
<dbReference type="Gene3D" id="3.20.20.140">
    <property type="entry name" value="Metal-dependent hydrolases"/>
    <property type="match status" value="1"/>
</dbReference>
<dbReference type="PANTHER" id="PTHR10443:SF12">
    <property type="entry name" value="DIPEPTIDASE"/>
    <property type="match status" value="1"/>
</dbReference>
<dbReference type="InterPro" id="IPR032466">
    <property type="entry name" value="Metal_Hydrolase"/>
</dbReference>
<dbReference type="PANTHER" id="PTHR10443">
    <property type="entry name" value="MICROSOMAL DIPEPTIDASE"/>
    <property type="match status" value="1"/>
</dbReference>
<reference evidence="1 2" key="1">
    <citation type="submission" date="2016-10" db="EMBL/GenBank/DDBJ databases">
        <authorList>
            <person name="de Groot N.N."/>
        </authorList>
    </citation>
    <scope>NUCLEOTIDE SEQUENCE [LARGE SCALE GENOMIC DNA]</scope>
    <source>
        <strain evidence="1 2">DSM 17813</strain>
    </source>
</reference>
<dbReference type="GO" id="GO:0006508">
    <property type="term" value="P:proteolysis"/>
    <property type="evidence" value="ECO:0007669"/>
    <property type="project" value="InterPro"/>
</dbReference>
<dbReference type="STRING" id="392333.SAMN05660860_02291"/>
<name>A0A1G9S9S7_9BACT</name>
<dbReference type="PROSITE" id="PS51365">
    <property type="entry name" value="RENAL_DIPEPTIDASE_2"/>
    <property type="match status" value="1"/>
</dbReference>